<dbReference type="PROSITE" id="PS00134">
    <property type="entry name" value="TRYPSIN_HIS"/>
    <property type="match status" value="1"/>
</dbReference>
<protein>
    <recommendedName>
        <fullName evidence="4">Peptidase S1 domain-containing protein</fullName>
    </recommendedName>
</protein>
<organism evidence="5 6">
    <name type="scientific">Nezara viridula</name>
    <name type="common">Southern green stink bug</name>
    <name type="synonym">Cimex viridulus</name>
    <dbReference type="NCBI Taxonomy" id="85310"/>
    <lineage>
        <taxon>Eukaryota</taxon>
        <taxon>Metazoa</taxon>
        <taxon>Ecdysozoa</taxon>
        <taxon>Arthropoda</taxon>
        <taxon>Hexapoda</taxon>
        <taxon>Insecta</taxon>
        <taxon>Pterygota</taxon>
        <taxon>Neoptera</taxon>
        <taxon>Paraneoptera</taxon>
        <taxon>Hemiptera</taxon>
        <taxon>Heteroptera</taxon>
        <taxon>Panheteroptera</taxon>
        <taxon>Pentatomomorpha</taxon>
        <taxon>Pentatomoidea</taxon>
        <taxon>Pentatomidae</taxon>
        <taxon>Pentatominae</taxon>
        <taxon>Nezara</taxon>
    </lineage>
</organism>
<keyword evidence="3" id="KW-0732">Signal</keyword>
<gene>
    <name evidence="5" type="ORF">NEZAVI_LOCUS1842</name>
</gene>
<dbReference type="InterPro" id="IPR043504">
    <property type="entry name" value="Peptidase_S1_PA_chymotrypsin"/>
</dbReference>
<dbReference type="SMART" id="SM00020">
    <property type="entry name" value="Tryp_SPc"/>
    <property type="match status" value="1"/>
</dbReference>
<dbReference type="PROSITE" id="PS50240">
    <property type="entry name" value="TRYPSIN_DOM"/>
    <property type="match status" value="1"/>
</dbReference>
<keyword evidence="2" id="KW-0378">Hydrolase</keyword>
<evidence type="ECO:0000313" key="6">
    <source>
        <dbReference type="Proteomes" id="UP001152798"/>
    </source>
</evidence>
<dbReference type="GO" id="GO:0004252">
    <property type="term" value="F:serine-type endopeptidase activity"/>
    <property type="evidence" value="ECO:0007669"/>
    <property type="project" value="InterPro"/>
</dbReference>
<dbReference type="PANTHER" id="PTHR24250">
    <property type="entry name" value="CHYMOTRYPSIN-RELATED"/>
    <property type="match status" value="1"/>
</dbReference>
<dbReference type="PROSITE" id="PS00135">
    <property type="entry name" value="TRYPSIN_SER"/>
    <property type="match status" value="1"/>
</dbReference>
<dbReference type="OrthoDB" id="6604662at2759"/>
<accession>A0A9P0H2W3</accession>
<dbReference type="AlphaFoldDB" id="A0A9P0H2W3"/>
<dbReference type="Gene3D" id="2.40.10.10">
    <property type="entry name" value="Trypsin-like serine proteases"/>
    <property type="match status" value="1"/>
</dbReference>
<keyword evidence="1" id="KW-1015">Disulfide bond</keyword>
<feature type="signal peptide" evidence="3">
    <location>
        <begin position="1"/>
        <end position="17"/>
    </location>
</feature>
<keyword evidence="6" id="KW-1185">Reference proteome</keyword>
<evidence type="ECO:0000256" key="2">
    <source>
        <dbReference type="RuleBase" id="RU363034"/>
    </source>
</evidence>
<name>A0A9P0H2W3_NEZVI</name>
<dbReference type="PRINTS" id="PR00722">
    <property type="entry name" value="CHYMOTRYPSIN"/>
</dbReference>
<evidence type="ECO:0000256" key="3">
    <source>
        <dbReference type="SAM" id="SignalP"/>
    </source>
</evidence>
<dbReference type="InterPro" id="IPR018114">
    <property type="entry name" value="TRYPSIN_HIS"/>
</dbReference>
<dbReference type="InterPro" id="IPR001254">
    <property type="entry name" value="Trypsin_dom"/>
</dbReference>
<sequence>MRTYFVFFFVLVKLTSCQRRIVGGTDAEDGMYPYAAFILVNKVASCTGSLLTEEWVLTAAHCMGNKPLLIEVIAGAANKRSEKAQSRKGKEVVIHGKYAPMQLAGYDIALIKVDNPFNMSSLNIGTISLSSEEWPQDNQMHVNCKVLGWGRISTNGKSPDVLQHQDVVAKHGTDGCPCVKRFEQKRLVCIEGMVGKGPCMGDSGGPLVCNGKEVGITHMGFNRQKCNPIYHQIPKTTCGDKDTVVTYLYLCPELNWIRKFVPVVPAKPESCSAIVHRRYNLYFITVLEIFVVYVVNIF</sequence>
<dbReference type="InterPro" id="IPR001314">
    <property type="entry name" value="Peptidase_S1A"/>
</dbReference>
<dbReference type="InterPro" id="IPR009003">
    <property type="entry name" value="Peptidase_S1_PA"/>
</dbReference>
<reference evidence="5" key="1">
    <citation type="submission" date="2022-01" db="EMBL/GenBank/DDBJ databases">
        <authorList>
            <person name="King R."/>
        </authorList>
    </citation>
    <scope>NUCLEOTIDE SEQUENCE</scope>
</reference>
<evidence type="ECO:0000313" key="5">
    <source>
        <dbReference type="EMBL" id="CAH1390677.1"/>
    </source>
</evidence>
<evidence type="ECO:0000259" key="4">
    <source>
        <dbReference type="PROSITE" id="PS50240"/>
    </source>
</evidence>
<dbReference type="Proteomes" id="UP001152798">
    <property type="component" value="Chromosome 1"/>
</dbReference>
<dbReference type="InterPro" id="IPR033116">
    <property type="entry name" value="TRYPSIN_SER"/>
</dbReference>
<dbReference type="EMBL" id="OV725077">
    <property type="protein sequence ID" value="CAH1390677.1"/>
    <property type="molecule type" value="Genomic_DNA"/>
</dbReference>
<dbReference type="FunFam" id="2.40.10.10:FF:000068">
    <property type="entry name" value="transmembrane protease serine 2"/>
    <property type="match status" value="1"/>
</dbReference>
<feature type="chain" id="PRO_5040164687" description="Peptidase S1 domain-containing protein" evidence="3">
    <location>
        <begin position="18"/>
        <end position="298"/>
    </location>
</feature>
<proteinExistence type="predicted"/>
<dbReference type="Pfam" id="PF00089">
    <property type="entry name" value="Trypsin"/>
    <property type="match status" value="1"/>
</dbReference>
<evidence type="ECO:0000256" key="1">
    <source>
        <dbReference type="ARBA" id="ARBA00023157"/>
    </source>
</evidence>
<dbReference type="GO" id="GO:0006508">
    <property type="term" value="P:proteolysis"/>
    <property type="evidence" value="ECO:0007669"/>
    <property type="project" value="UniProtKB-KW"/>
</dbReference>
<dbReference type="SUPFAM" id="SSF50494">
    <property type="entry name" value="Trypsin-like serine proteases"/>
    <property type="match status" value="1"/>
</dbReference>
<keyword evidence="2" id="KW-0645">Protease</keyword>
<keyword evidence="2" id="KW-0720">Serine protease</keyword>
<dbReference type="CDD" id="cd00190">
    <property type="entry name" value="Tryp_SPc"/>
    <property type="match status" value="1"/>
</dbReference>
<feature type="domain" description="Peptidase S1" evidence="4">
    <location>
        <begin position="21"/>
        <end position="262"/>
    </location>
</feature>